<evidence type="ECO:0000313" key="3">
    <source>
        <dbReference type="Proteomes" id="UP000078543"/>
    </source>
</evidence>
<reference evidence="2 3" key="1">
    <citation type="submission" date="2016-04" db="EMBL/GenBank/DDBJ databases">
        <title>Draft genome sequence of freshwater magnetotactic bacteria Magnetospirillum marisnigri SP-1 and Magnetospirillum moscoviense BB-1.</title>
        <authorList>
            <person name="Koziaeva V."/>
            <person name="Dziuba M.V."/>
            <person name="Ivanov T.M."/>
            <person name="Kuznetsov B."/>
            <person name="Grouzdev D.S."/>
        </authorList>
    </citation>
    <scope>NUCLEOTIDE SEQUENCE [LARGE SCALE GENOMIC DNA]</scope>
    <source>
        <strain evidence="2 3">BB-1</strain>
    </source>
</reference>
<dbReference type="Gene3D" id="3.40.50.150">
    <property type="entry name" value="Vaccinia Virus protein VP39"/>
    <property type="match status" value="1"/>
</dbReference>
<dbReference type="InterPro" id="IPR041698">
    <property type="entry name" value="Methyltransf_25"/>
</dbReference>
<dbReference type="STRING" id="1437059.A6A05_12940"/>
<keyword evidence="3" id="KW-1185">Reference proteome</keyword>
<dbReference type="OrthoDB" id="9800454at2"/>
<proteinExistence type="predicted"/>
<protein>
    <recommendedName>
        <fullName evidence="1">Methyltransferase domain-containing protein</fullName>
    </recommendedName>
</protein>
<dbReference type="EMBL" id="LWQU01000143">
    <property type="protein sequence ID" value="OAN49826.1"/>
    <property type="molecule type" value="Genomic_DNA"/>
</dbReference>
<feature type="domain" description="Methyltransferase" evidence="1">
    <location>
        <begin position="62"/>
        <end position="127"/>
    </location>
</feature>
<sequence length="208" mass="22889">MPDDRAERQSRVLTQVALVYQVMLDHHGPTPAGVCWSDDAGQVLRFDLLTKGIDATRPVSVNDVGCGYGALFGFMMERFRLSGYCGTDICEAMVEAAARRITAPTASFVQSAVPVAPADWSLASGTFNMTGGADLGEWRELVRTVLLAMARNSRVGLAFNLLRSNRGDDLLWGDEPGEWEHFCRDRLGGRCEVEIHPDGGEWTLRVRL</sequence>
<evidence type="ECO:0000259" key="1">
    <source>
        <dbReference type="Pfam" id="PF13649"/>
    </source>
</evidence>
<dbReference type="AlphaFoldDB" id="A0A178MMD7"/>
<dbReference type="Proteomes" id="UP000078543">
    <property type="component" value="Unassembled WGS sequence"/>
</dbReference>
<dbReference type="Pfam" id="PF13649">
    <property type="entry name" value="Methyltransf_25"/>
    <property type="match status" value="1"/>
</dbReference>
<dbReference type="SUPFAM" id="SSF53335">
    <property type="entry name" value="S-adenosyl-L-methionine-dependent methyltransferases"/>
    <property type="match status" value="1"/>
</dbReference>
<dbReference type="InterPro" id="IPR029063">
    <property type="entry name" value="SAM-dependent_MTases_sf"/>
</dbReference>
<accession>A0A178MMD7</accession>
<comment type="caution">
    <text evidence="2">The sequence shown here is derived from an EMBL/GenBank/DDBJ whole genome shotgun (WGS) entry which is preliminary data.</text>
</comment>
<dbReference type="RefSeq" id="WP_068501122.1">
    <property type="nucleotide sequence ID" value="NZ_LWQU01000143.1"/>
</dbReference>
<gene>
    <name evidence="2" type="ORF">A6A05_12940</name>
</gene>
<evidence type="ECO:0000313" key="2">
    <source>
        <dbReference type="EMBL" id="OAN49826.1"/>
    </source>
</evidence>
<organism evidence="2 3">
    <name type="scientific">Magnetospirillum moscoviense</name>
    <dbReference type="NCBI Taxonomy" id="1437059"/>
    <lineage>
        <taxon>Bacteria</taxon>
        <taxon>Pseudomonadati</taxon>
        <taxon>Pseudomonadota</taxon>
        <taxon>Alphaproteobacteria</taxon>
        <taxon>Rhodospirillales</taxon>
        <taxon>Rhodospirillaceae</taxon>
        <taxon>Magnetospirillum</taxon>
    </lineage>
</organism>
<name>A0A178MMD7_9PROT</name>